<dbReference type="Proteomes" id="UP000594042">
    <property type="component" value="Chromosome"/>
</dbReference>
<evidence type="ECO:0000313" key="1">
    <source>
        <dbReference type="EMBL" id="BCI64795.1"/>
    </source>
</evidence>
<dbReference type="RefSeq" id="WP_154668485.1">
    <property type="nucleotide sequence ID" value="NZ_AP023322.1"/>
</dbReference>
<evidence type="ECO:0000313" key="2">
    <source>
        <dbReference type="Proteomes" id="UP000594042"/>
    </source>
</evidence>
<dbReference type="AlphaFoldDB" id="A0A7G1HYJ8"/>
<accession>A0A7G1HYJ8</accession>
<keyword evidence="2" id="KW-1185">Reference proteome</keyword>
<proteinExistence type="predicted"/>
<organism evidence="1 2">
    <name type="scientific">Coprobacter secundus subsp. similis</name>
    <dbReference type="NCBI Taxonomy" id="2751153"/>
    <lineage>
        <taxon>Bacteria</taxon>
        <taxon>Pseudomonadati</taxon>
        <taxon>Bacteroidota</taxon>
        <taxon>Bacteroidia</taxon>
        <taxon>Bacteroidales</taxon>
        <taxon>Barnesiellaceae</taxon>
        <taxon>Coprobacter</taxon>
    </lineage>
</organism>
<protein>
    <submittedName>
        <fullName evidence="1">Uncharacterized protein</fullName>
    </submittedName>
</protein>
<sequence>MNFWKKFWMMPYGKNYRGVFSGLSKQLEKYRDKVNWEEVSGNVEILWTPIMLDKFKHRLDWTKISSTSNPILLNVSNIEKFKDYWDWSELSGNRSLDLCFELIDKFVDQWGWNELINRYTGDVFDAFYSNDMQHIYSFEFLEKYLDKIPSDTLQNSRLWDKLVGIRKNEMTYKIVSGD</sequence>
<reference evidence="2" key="1">
    <citation type="submission" date="2020-07" db="EMBL/GenBank/DDBJ databases">
        <title>Complete genome sequencing of Coprobacter sp. strain 2CBH44.</title>
        <authorList>
            <person name="Sakamoto M."/>
            <person name="Murakami T."/>
            <person name="Mori H."/>
        </authorList>
    </citation>
    <scope>NUCLEOTIDE SEQUENCE [LARGE SCALE GENOMIC DNA]</scope>
    <source>
        <strain evidence="2">2CBH44</strain>
    </source>
</reference>
<name>A0A7G1HYJ8_9BACT</name>
<gene>
    <name evidence="1" type="ORF">Cop2CBH44_31480</name>
</gene>
<dbReference type="KEGG" id="copr:Cop2CBH44_31480"/>
<dbReference type="EMBL" id="AP023322">
    <property type="protein sequence ID" value="BCI64795.1"/>
    <property type="molecule type" value="Genomic_DNA"/>
</dbReference>